<dbReference type="OrthoDB" id="9906453at2759"/>
<dbReference type="RefSeq" id="XP_018092249.1">
    <property type="nucleotide sequence ID" value="XM_018236760.2"/>
</dbReference>
<protein>
    <submittedName>
        <fullName evidence="2">Uncharacterized protein LOC108701743</fullName>
    </submittedName>
</protein>
<dbReference type="Proteomes" id="UP000186698">
    <property type="component" value="Chromosome 9_10L"/>
</dbReference>
<name>A0A1L8EZJ7_XENLA</name>
<dbReference type="KEGG" id="xla:108701743"/>
<sequence length="207" mass="23644">MPREHIKKPLLGIFSRDDRSSYEWLINCLLKYSAVPDIRPVYIGNNSDENFHEAVRKCTFAILYHTRDRGRINITDVIDSMYDVQLDSLCTILGKENVIVVIDDLNDSSSAEKYRILEQQPSIGNLARDLFLFSTIEKERIPLGNAQKNVIPDPKVAHLVKIIKDHHQTRKDCSVNGPCKIGLIIVVIIFVFFIIGIIIYAAEEHLI</sequence>
<gene>
    <name evidence="2" type="primary">LOC108701743</name>
</gene>
<reference evidence="2" key="1">
    <citation type="submission" date="2025-08" db="UniProtKB">
        <authorList>
            <consortium name="RefSeq"/>
        </authorList>
    </citation>
    <scope>IDENTIFICATION</scope>
    <source>
        <strain evidence="2">J_2021</strain>
        <tissue evidence="2">Erythrocytes</tissue>
    </source>
</reference>
<evidence type="ECO:0000313" key="1">
    <source>
        <dbReference type="Proteomes" id="UP000186698"/>
    </source>
</evidence>
<dbReference type="Bgee" id="108701743">
    <property type="expression patterns" value="Expressed in stomach and 5 other cell types or tissues"/>
</dbReference>
<organism evidence="1 2">
    <name type="scientific">Xenopus laevis</name>
    <name type="common">African clawed frog</name>
    <dbReference type="NCBI Taxonomy" id="8355"/>
    <lineage>
        <taxon>Eukaryota</taxon>
        <taxon>Metazoa</taxon>
        <taxon>Chordata</taxon>
        <taxon>Craniata</taxon>
        <taxon>Vertebrata</taxon>
        <taxon>Euteleostomi</taxon>
        <taxon>Amphibia</taxon>
        <taxon>Batrachia</taxon>
        <taxon>Anura</taxon>
        <taxon>Pipoidea</taxon>
        <taxon>Pipidae</taxon>
        <taxon>Xenopodinae</taxon>
        <taxon>Xenopus</taxon>
        <taxon>Xenopus</taxon>
    </lineage>
</organism>
<dbReference type="AlphaFoldDB" id="A0A1L8EZJ7"/>
<keyword evidence="1" id="KW-1185">Reference proteome</keyword>
<accession>A0A1L8EZJ7</accession>
<dbReference type="OMA" id="CNINDPC"/>
<dbReference type="GeneID" id="108701743"/>
<proteinExistence type="predicted"/>
<evidence type="ECO:0000313" key="2">
    <source>
        <dbReference type="RefSeq" id="XP_018092249.1"/>
    </source>
</evidence>
<dbReference type="PaxDb" id="8355-A0A1L8EZJ7"/>